<accession>A0A9X7MYR3</accession>
<dbReference type="CDD" id="cd16363">
    <property type="entry name" value="Col_Im_like"/>
    <property type="match status" value="1"/>
</dbReference>
<dbReference type="OrthoDB" id="6810874at2"/>
<dbReference type="EMBL" id="CP043626">
    <property type="protein sequence ID" value="QEY71819.1"/>
    <property type="molecule type" value="Genomic_DNA"/>
</dbReference>
<organism evidence="3 4">
    <name type="scientific">Pseudomonas denitrificans</name>
    <dbReference type="NCBI Taxonomy" id="43306"/>
    <lineage>
        <taxon>Bacteria</taxon>
        <taxon>Pseudomonadati</taxon>
        <taxon>Pseudomonadota</taxon>
        <taxon>Gammaproteobacteria</taxon>
        <taxon>Pseudomonadales</taxon>
        <taxon>Pseudomonadaceae</taxon>
        <taxon>Halopseudomonas</taxon>
    </lineage>
</organism>
<name>A0A9X7MYR3_PSEDE</name>
<dbReference type="InterPro" id="IPR035900">
    <property type="entry name" value="Colicin_E_sf"/>
</dbReference>
<dbReference type="Pfam" id="PF01320">
    <property type="entry name" value="Colicin_Pyocin"/>
    <property type="match status" value="1"/>
</dbReference>
<evidence type="ECO:0000313" key="4">
    <source>
        <dbReference type="Proteomes" id="UP000326659"/>
    </source>
</evidence>
<dbReference type="GO" id="GO:0030153">
    <property type="term" value="P:bacteriocin immunity"/>
    <property type="evidence" value="ECO:0007669"/>
    <property type="project" value="UniProtKB-KW"/>
</dbReference>
<dbReference type="Gene3D" id="1.10.1200.20">
    <property type="entry name" value="Colicin E immunity protein"/>
    <property type="match status" value="1"/>
</dbReference>
<dbReference type="KEGG" id="pden:F1C79_09405"/>
<dbReference type="Proteomes" id="UP000326659">
    <property type="component" value="Chromosome"/>
</dbReference>
<dbReference type="RefSeq" id="WP_151187193.1">
    <property type="nucleotide sequence ID" value="NZ_CP043626.1"/>
</dbReference>
<dbReference type="SUPFAM" id="SSF47345">
    <property type="entry name" value="Colicin E immunity proteins"/>
    <property type="match status" value="1"/>
</dbReference>
<protein>
    <submittedName>
        <fullName evidence="3">Bacteriocin immunity protein</fullName>
    </submittedName>
</protein>
<dbReference type="PRINTS" id="PR01299">
    <property type="entry name" value="PYOCIN"/>
</dbReference>
<sequence>MAKYDILKESFSDYTEAEFIQLLEDLFEEDASESDEMADVLLLHFRKVSQHPAGSDLIYYPEPGADDSAEGITRTVKEWRAANGLPGFRKS</sequence>
<gene>
    <name evidence="3" type="ORF">F1C79_09405</name>
</gene>
<keyword evidence="2" id="KW-0079">Bacteriocin immunity</keyword>
<evidence type="ECO:0000256" key="2">
    <source>
        <dbReference type="ARBA" id="ARBA00023025"/>
    </source>
</evidence>
<dbReference type="InterPro" id="IPR000290">
    <property type="entry name" value="Colicin_pyocin"/>
</dbReference>
<proteinExistence type="inferred from homology"/>
<dbReference type="GO" id="GO:0015643">
    <property type="term" value="F:toxic substance binding"/>
    <property type="evidence" value="ECO:0007669"/>
    <property type="project" value="InterPro"/>
</dbReference>
<evidence type="ECO:0000313" key="3">
    <source>
        <dbReference type="EMBL" id="QEY71819.1"/>
    </source>
</evidence>
<dbReference type="AlphaFoldDB" id="A0A9X7MYR3"/>
<keyword evidence="4" id="KW-1185">Reference proteome</keyword>
<reference evidence="3 4" key="1">
    <citation type="submission" date="2019-09" db="EMBL/GenBank/DDBJ databases">
        <title>Prosopis cineraria nodule microbiome.</title>
        <authorList>
            <person name="Chaluvadi S.R."/>
            <person name="Ali R."/>
            <person name="Wang X."/>
        </authorList>
    </citation>
    <scope>NUCLEOTIDE SEQUENCE [LARGE SCALE GENOMIC DNA]</scope>
    <source>
        <strain evidence="3 4">BG1</strain>
    </source>
</reference>
<comment type="similarity">
    <text evidence="1">Belongs to the colicins ColE2/ColE8/ColE9 and pyocins S1/S2 family.</text>
</comment>
<evidence type="ECO:0000256" key="1">
    <source>
        <dbReference type="ARBA" id="ARBA00009346"/>
    </source>
</evidence>